<organism evidence="2 3">
    <name type="scientific">Dissophora globulifera</name>
    <dbReference type="NCBI Taxonomy" id="979702"/>
    <lineage>
        <taxon>Eukaryota</taxon>
        <taxon>Fungi</taxon>
        <taxon>Fungi incertae sedis</taxon>
        <taxon>Mucoromycota</taxon>
        <taxon>Mortierellomycotina</taxon>
        <taxon>Mortierellomycetes</taxon>
        <taxon>Mortierellales</taxon>
        <taxon>Mortierellaceae</taxon>
        <taxon>Dissophora</taxon>
    </lineage>
</organism>
<sequence>MVKLNRLTLLFIVVTTTFVLANPTTHPRIMELENMMQNGIRLSAEESYELGQLTSSPSSPLVKRDSCANCAKDYQCLNLSCNDF</sequence>
<dbReference type="Proteomes" id="UP000738325">
    <property type="component" value="Unassembled WGS sequence"/>
</dbReference>
<keyword evidence="1" id="KW-0732">Signal</keyword>
<protein>
    <submittedName>
        <fullName evidence="2">Uncharacterized protein</fullName>
    </submittedName>
</protein>
<evidence type="ECO:0000313" key="2">
    <source>
        <dbReference type="EMBL" id="KAG0310190.1"/>
    </source>
</evidence>
<proteinExistence type="predicted"/>
<accession>A0A9P6ULF2</accession>
<reference evidence="2" key="1">
    <citation type="journal article" date="2020" name="Fungal Divers.">
        <title>Resolving the Mortierellaceae phylogeny through synthesis of multi-gene phylogenetics and phylogenomics.</title>
        <authorList>
            <person name="Vandepol N."/>
            <person name="Liber J."/>
            <person name="Desiro A."/>
            <person name="Na H."/>
            <person name="Kennedy M."/>
            <person name="Barry K."/>
            <person name="Grigoriev I.V."/>
            <person name="Miller A.N."/>
            <person name="O'Donnell K."/>
            <person name="Stajich J.E."/>
            <person name="Bonito G."/>
        </authorList>
    </citation>
    <scope>NUCLEOTIDE SEQUENCE</scope>
    <source>
        <strain evidence="2">REB-010B</strain>
    </source>
</reference>
<dbReference type="OrthoDB" id="2417385at2759"/>
<dbReference type="EMBL" id="JAAAIP010001118">
    <property type="protein sequence ID" value="KAG0310190.1"/>
    <property type="molecule type" value="Genomic_DNA"/>
</dbReference>
<feature type="non-terminal residue" evidence="2">
    <location>
        <position position="84"/>
    </location>
</feature>
<evidence type="ECO:0000313" key="3">
    <source>
        <dbReference type="Proteomes" id="UP000738325"/>
    </source>
</evidence>
<dbReference type="AlphaFoldDB" id="A0A9P6ULF2"/>
<keyword evidence="3" id="KW-1185">Reference proteome</keyword>
<feature type="chain" id="PRO_5040206093" evidence="1">
    <location>
        <begin position="22"/>
        <end position="84"/>
    </location>
</feature>
<name>A0A9P6ULF2_9FUNG</name>
<evidence type="ECO:0000256" key="1">
    <source>
        <dbReference type="SAM" id="SignalP"/>
    </source>
</evidence>
<feature type="signal peptide" evidence="1">
    <location>
        <begin position="1"/>
        <end position="21"/>
    </location>
</feature>
<gene>
    <name evidence="2" type="ORF">BGZ99_000601</name>
</gene>
<comment type="caution">
    <text evidence="2">The sequence shown here is derived from an EMBL/GenBank/DDBJ whole genome shotgun (WGS) entry which is preliminary data.</text>
</comment>